<dbReference type="HOGENOM" id="CLU_013355_0_0_4"/>
<keyword evidence="2" id="KW-0812">Transmembrane</keyword>
<keyword evidence="9" id="KW-1185">Reference proteome</keyword>
<dbReference type="CDD" id="cd07176">
    <property type="entry name" value="terB"/>
    <property type="match status" value="1"/>
</dbReference>
<feature type="domain" description="Co-chaperone DjlA N-terminal" evidence="3">
    <location>
        <begin position="577"/>
        <end position="682"/>
    </location>
</feature>
<dbReference type="Gene3D" id="1.10.3680.10">
    <property type="entry name" value="TerB-like"/>
    <property type="match status" value="1"/>
</dbReference>
<evidence type="ECO:0000259" key="4">
    <source>
        <dbReference type="Pfam" id="PF13208"/>
    </source>
</evidence>
<proteinExistence type="predicted"/>
<evidence type="ECO:0008006" key="10">
    <source>
        <dbReference type="Google" id="ProtNLM"/>
    </source>
</evidence>
<feature type="region of interest" description="Disordered" evidence="1">
    <location>
        <begin position="139"/>
        <end position="159"/>
    </location>
</feature>
<keyword evidence="2" id="KW-0472">Membrane</keyword>
<dbReference type="EMBL" id="FP475956">
    <property type="protein sequence ID" value="CAZ87335.1"/>
    <property type="molecule type" value="Genomic_DNA"/>
</dbReference>
<name>D6CRU4_THIA3</name>
<dbReference type="Proteomes" id="UP000002372">
    <property type="component" value="Chromosome"/>
</dbReference>
<evidence type="ECO:0000313" key="6">
    <source>
        <dbReference type="EMBL" id="CAZ87335.1"/>
    </source>
</evidence>
<accession>D6CRU4</accession>
<evidence type="ECO:0000259" key="5">
    <source>
        <dbReference type="Pfam" id="PF15615"/>
    </source>
</evidence>
<evidence type="ECO:0000313" key="9">
    <source>
        <dbReference type="Proteomes" id="UP000078599"/>
    </source>
</evidence>
<dbReference type="InterPro" id="IPR025266">
    <property type="entry name" value="TerB_N"/>
</dbReference>
<dbReference type="EMBL" id="CTRI01000007">
    <property type="protein sequence ID" value="CQR30404.1"/>
    <property type="molecule type" value="Genomic_DNA"/>
</dbReference>
<dbReference type="Pfam" id="PF05099">
    <property type="entry name" value="TerB"/>
    <property type="match status" value="1"/>
</dbReference>
<dbReference type="RefSeq" id="WP_013104705.1">
    <property type="nucleotide sequence ID" value="NC_014145.1"/>
</dbReference>
<evidence type="ECO:0000256" key="1">
    <source>
        <dbReference type="SAM" id="MobiDB-lite"/>
    </source>
</evidence>
<feature type="region of interest" description="Disordered" evidence="1">
    <location>
        <begin position="740"/>
        <end position="763"/>
    </location>
</feature>
<keyword evidence="2" id="KW-1133">Transmembrane helix</keyword>
<gene>
    <name evidence="6" type="ordered locus">THI_0600</name>
    <name evidence="7" type="ORF">THICB1_150018</name>
</gene>
<dbReference type="Proteomes" id="UP000078599">
    <property type="component" value="Unassembled WGS sequence"/>
</dbReference>
<dbReference type="Pfam" id="PF15615">
    <property type="entry name" value="TerB_C"/>
    <property type="match status" value="1"/>
</dbReference>
<evidence type="ECO:0000313" key="8">
    <source>
        <dbReference type="Proteomes" id="UP000002372"/>
    </source>
</evidence>
<evidence type="ECO:0000259" key="3">
    <source>
        <dbReference type="Pfam" id="PF05099"/>
    </source>
</evidence>
<dbReference type="InterPro" id="IPR007791">
    <property type="entry name" value="DjlA_N"/>
</dbReference>
<dbReference type="eggNOG" id="COG4103">
    <property type="taxonomic scope" value="Bacteria"/>
</dbReference>
<feature type="domain" description="TerB N-terminal" evidence="4">
    <location>
        <begin position="161"/>
        <end position="367"/>
    </location>
</feature>
<reference key="1">
    <citation type="submission" date="2009-07" db="EMBL/GenBank/DDBJ databases">
        <authorList>
            <person name="Genoscope - CEA"/>
        </authorList>
    </citation>
    <scope>NUCLEOTIDE SEQUENCE</scope>
    <source>
        <strain>3As</strain>
    </source>
</reference>
<dbReference type="Pfam" id="PF13208">
    <property type="entry name" value="TerB_N"/>
    <property type="match status" value="1"/>
</dbReference>
<evidence type="ECO:0000256" key="2">
    <source>
        <dbReference type="SAM" id="Phobius"/>
    </source>
</evidence>
<feature type="transmembrane region" description="Helical" evidence="2">
    <location>
        <begin position="31"/>
        <end position="49"/>
    </location>
</feature>
<dbReference type="OrthoDB" id="227636at2"/>
<reference evidence="6" key="3">
    <citation type="submission" date="2010-07" db="EMBL/GenBank/DDBJ databases">
        <authorList>
            <person name="Genoscope - CEA"/>
        </authorList>
    </citation>
    <scope>NUCLEOTIDE SEQUENCE</scope>
    <source>
        <strain evidence="6">3As</strain>
    </source>
</reference>
<dbReference type="SUPFAM" id="SSF158682">
    <property type="entry name" value="TerB-like"/>
    <property type="match status" value="1"/>
</dbReference>
<reference evidence="7 9" key="4">
    <citation type="submission" date="2015-03" db="EMBL/GenBank/DDBJ databases">
        <authorList>
            <person name="Regsiter A."/>
            <person name="william w."/>
        </authorList>
    </citation>
    <scope>NUCLEOTIDE SEQUENCE [LARGE SCALE GENOMIC DNA]</scope>
    <source>
        <strain evidence="7 9">CB1</strain>
    </source>
</reference>
<dbReference type="InterPro" id="IPR029024">
    <property type="entry name" value="TerB-like"/>
</dbReference>
<evidence type="ECO:0000313" key="7">
    <source>
        <dbReference type="EMBL" id="CQR30404.1"/>
    </source>
</evidence>
<protein>
    <recommendedName>
        <fullName evidence="10">Tellurite resistance protein TerB</fullName>
    </recommendedName>
</protein>
<organism evidence="6 8">
    <name type="scientific">Thiomonas arsenitoxydans (strain DSM 22701 / CIP 110005 / 3As)</name>
    <dbReference type="NCBI Taxonomy" id="426114"/>
    <lineage>
        <taxon>Bacteria</taxon>
        <taxon>Pseudomonadati</taxon>
        <taxon>Pseudomonadota</taxon>
        <taxon>Betaproteobacteria</taxon>
        <taxon>Burkholderiales</taxon>
        <taxon>Thiomonas</taxon>
    </lineage>
</organism>
<feature type="domain" description="TerB-C" evidence="5">
    <location>
        <begin position="701"/>
        <end position="840"/>
    </location>
</feature>
<feature type="transmembrane region" description="Helical" evidence="2">
    <location>
        <begin position="7"/>
        <end position="25"/>
    </location>
</feature>
<dbReference type="InterPro" id="IPR028932">
    <property type="entry name" value="TerB-C"/>
</dbReference>
<dbReference type="AlphaFoldDB" id="D6CRU4"/>
<sequence>MARRRKSSSGGAAAVLFFGALVLLTSIPKEVWIGIGVVAAVGFLLYLLATKYKKSPSPVSVPRPAQRDVWQSTVPSPMTQAPVGKDVLAEHLAAPRTAHMEQLSAHRIEPTLQQVQTPIAAKTSTPDVPVPISGPIVKPQATPTFRVPSPPKGFGQARWTPPGESVAVAGMVLPDGMVYVGTSLPTPYGRNDPCLIDPSKPVAKVGNYAERQTTYWPSYAEVSPDARRAYLTWLASGRRDPAADVGFVFLFFYGLERRVLLDAPVDERARFELPAIAAELRGLLSAYGAASGSFRHHAHQLLEWVELAEYPPRLYEKPVPALAEAYELPLYLRLALGQTAVDGVPVPVHIALAWARMAPTVYLRTPAQRCADEFEKMFHQEYETQCGRGIQLPHNRTKLKFSYHPASSGFRGSSEVHEPKLTFGNIPDITVLTGPTKKLQAVVDAATKPLESYSRLVGRDPAFKESLEAVLQLPEPLWPLAVREVIQNLQSRMVDGVAEMTFGALLAALNAKTIFTKEKTLALARVLEASGIGFEPDVLGEAKLPKPEDPVVVFKLPAESGAIRGGSSFHVAVLTLQLASTVVGSDNETSNAKAGFLREAVRSWQHLTPGQASRLLALLRLLHQAPTSLTALKKKFEAVELPAKEAIAAFMATLVRPDGEVSPAELKTLEKVYKTLGVDPQKVFSDVHGAAAGKRLTITPAPAKDDAGLRLDPERIAALQRDTERVSALLADIFVESEQAQGPAAASTTPVGEQPEDTDAAPTSTTLLGLDEAHSSFARMLVSQREWSREDLLDIAGDLDLMLDGALEHINDAAFDAHDIPFSEGDDPVIVNPEILEKIRA</sequence>
<reference evidence="8" key="2">
    <citation type="journal article" date="2010" name="PLoS Genet.">
        <title>Structure, function, and evolution of the Thiomonas spp. genome.</title>
        <authorList>
            <person name="Arsene-Ploetze F."/>
            <person name="Koechler S."/>
            <person name="Marchal M."/>
            <person name="Coppee J.Y."/>
            <person name="Chandler M."/>
            <person name="Bonnefoy V."/>
            <person name="Brochier-Armanet C."/>
            <person name="Barakat M."/>
            <person name="Barbe V."/>
            <person name="Battaglia-Brunet F."/>
            <person name="Bruneel O."/>
            <person name="Bryan C.G."/>
            <person name="Cleiss-Arnold J."/>
            <person name="Cruveiller S."/>
            <person name="Erhardt M."/>
            <person name="Heinrich-Salmeron A."/>
            <person name="Hommais F."/>
            <person name="Joulian C."/>
            <person name="Krin E."/>
            <person name="Lieutaud A."/>
            <person name="Lievremont D."/>
            <person name="Michel C."/>
            <person name="Muller D."/>
            <person name="Ortet P."/>
            <person name="Proux C."/>
            <person name="Siguier P."/>
            <person name="Roche D."/>
            <person name="Rouy Z."/>
            <person name="Salvignol G."/>
            <person name="Slyemi D."/>
            <person name="Talla E."/>
            <person name="Weiss S."/>
            <person name="Weissenbach J."/>
            <person name="Medigue C."/>
            <person name="Bertin P.N."/>
        </authorList>
    </citation>
    <scope>NUCLEOTIDE SEQUENCE [LARGE SCALE GENOMIC DNA]</scope>
    <source>
        <strain evidence="8">DSM 22701 / CIP 110005 / 3As</strain>
    </source>
</reference>
<dbReference type="KEGG" id="thi:THI_0600"/>